<dbReference type="InterPro" id="IPR005119">
    <property type="entry name" value="LysR_subst-bd"/>
</dbReference>
<dbReference type="FunFam" id="1.10.10.10:FF:000001">
    <property type="entry name" value="LysR family transcriptional regulator"/>
    <property type="match status" value="1"/>
</dbReference>
<name>A0A6I1EIN1_9BURK</name>
<evidence type="ECO:0000256" key="1">
    <source>
        <dbReference type="ARBA" id="ARBA00009437"/>
    </source>
</evidence>
<dbReference type="InterPro" id="IPR000847">
    <property type="entry name" value="LysR_HTH_N"/>
</dbReference>
<proteinExistence type="inferred from homology"/>
<dbReference type="PROSITE" id="PS50931">
    <property type="entry name" value="HTH_LYSR"/>
    <property type="match status" value="1"/>
</dbReference>
<keyword evidence="3" id="KW-0238">DNA-binding</keyword>
<dbReference type="GO" id="GO:0005829">
    <property type="term" value="C:cytosol"/>
    <property type="evidence" value="ECO:0007669"/>
    <property type="project" value="TreeGrafter"/>
</dbReference>
<organism evidence="6 7">
    <name type="scientific">Sutterella seckii</name>
    <dbReference type="NCBI Taxonomy" id="1944635"/>
    <lineage>
        <taxon>Bacteria</taxon>
        <taxon>Pseudomonadati</taxon>
        <taxon>Pseudomonadota</taxon>
        <taxon>Betaproteobacteria</taxon>
        <taxon>Burkholderiales</taxon>
        <taxon>Sutterellaceae</taxon>
        <taxon>Sutterella</taxon>
    </lineage>
</organism>
<gene>
    <name evidence="6" type="ORF">GBM95_07015</name>
</gene>
<dbReference type="PRINTS" id="PR00039">
    <property type="entry name" value="HTHLYSR"/>
</dbReference>
<evidence type="ECO:0000313" key="7">
    <source>
        <dbReference type="Proteomes" id="UP000430564"/>
    </source>
</evidence>
<accession>A0A6I1EIN1</accession>
<dbReference type="RefSeq" id="WP_152158450.1">
    <property type="nucleotide sequence ID" value="NZ_WEHX01000041.1"/>
</dbReference>
<sequence>MESIRSLRYFITVAEEESYTRAAKLLGVAQPTLSKQLKELESEFGHALFARTTRSVSLTPRGERLYERAKNIVALYDQARREAAAEEGLTGDIRITAAETPALRGLIHAVGKLQEEAPRVRVHFVSADEEAARHDLQIGLSDFVVFVGNADSTHFALMPLAQNARWGLLSRRDGPFASKSVIDPKDLLGHPVMISEQSCRRNDLSGWFGSVWNDVRIVGSYTLLFNASLMAREGVAHVLAIDGIIADSDASALKWIPLSPAVHSSVSAAWNPARPLSPAAKKLLEYWRETENQLRIVSGS</sequence>
<dbReference type="Gene3D" id="3.40.190.10">
    <property type="entry name" value="Periplasmic binding protein-like II"/>
    <property type="match status" value="2"/>
</dbReference>
<comment type="similarity">
    <text evidence="1">Belongs to the LysR transcriptional regulatory family.</text>
</comment>
<protein>
    <submittedName>
        <fullName evidence="6">LysR family transcriptional regulator</fullName>
    </submittedName>
</protein>
<dbReference type="EMBL" id="WEHX01000041">
    <property type="protein sequence ID" value="KAB7659176.1"/>
    <property type="molecule type" value="Genomic_DNA"/>
</dbReference>
<dbReference type="GO" id="GO:0003700">
    <property type="term" value="F:DNA-binding transcription factor activity"/>
    <property type="evidence" value="ECO:0007669"/>
    <property type="project" value="InterPro"/>
</dbReference>
<dbReference type="Gene3D" id="1.10.10.10">
    <property type="entry name" value="Winged helix-like DNA-binding domain superfamily/Winged helix DNA-binding domain"/>
    <property type="match status" value="1"/>
</dbReference>
<dbReference type="Pfam" id="PF03466">
    <property type="entry name" value="LysR_substrate"/>
    <property type="match status" value="1"/>
</dbReference>
<dbReference type="PANTHER" id="PTHR30419">
    <property type="entry name" value="HTH-TYPE TRANSCRIPTIONAL REGULATOR YBHD"/>
    <property type="match status" value="1"/>
</dbReference>
<dbReference type="Pfam" id="PF00126">
    <property type="entry name" value="HTH_1"/>
    <property type="match status" value="1"/>
</dbReference>
<evidence type="ECO:0000256" key="2">
    <source>
        <dbReference type="ARBA" id="ARBA00023015"/>
    </source>
</evidence>
<evidence type="ECO:0000313" key="6">
    <source>
        <dbReference type="EMBL" id="KAB7659176.1"/>
    </source>
</evidence>
<keyword evidence="2" id="KW-0805">Transcription regulation</keyword>
<dbReference type="InterPro" id="IPR050950">
    <property type="entry name" value="HTH-type_LysR_regulators"/>
</dbReference>
<evidence type="ECO:0000259" key="5">
    <source>
        <dbReference type="PROSITE" id="PS50931"/>
    </source>
</evidence>
<dbReference type="SUPFAM" id="SSF46785">
    <property type="entry name" value="Winged helix' DNA-binding domain"/>
    <property type="match status" value="1"/>
</dbReference>
<keyword evidence="4" id="KW-0804">Transcription</keyword>
<evidence type="ECO:0000256" key="4">
    <source>
        <dbReference type="ARBA" id="ARBA00023163"/>
    </source>
</evidence>
<dbReference type="SUPFAM" id="SSF53850">
    <property type="entry name" value="Periplasmic binding protein-like II"/>
    <property type="match status" value="1"/>
</dbReference>
<comment type="caution">
    <text evidence="6">The sequence shown here is derived from an EMBL/GenBank/DDBJ whole genome shotgun (WGS) entry which is preliminary data.</text>
</comment>
<feature type="domain" description="HTH lysR-type" evidence="5">
    <location>
        <begin position="1"/>
        <end position="59"/>
    </location>
</feature>
<dbReference type="Proteomes" id="UP000430564">
    <property type="component" value="Unassembled WGS sequence"/>
</dbReference>
<dbReference type="AlphaFoldDB" id="A0A6I1EIN1"/>
<reference evidence="6 7" key="1">
    <citation type="submission" date="2019-10" db="EMBL/GenBank/DDBJ databases">
        <title>Genome diversity of Sutterella seckii.</title>
        <authorList>
            <person name="Chaplin A.V."/>
            <person name="Sokolova S.R."/>
            <person name="Mosin K.A."/>
            <person name="Ivanova E.L."/>
            <person name="Kochetkova T.O."/>
            <person name="Goltsov A.Y."/>
            <person name="Trofimov D.Y."/>
            <person name="Efimov B.A."/>
        </authorList>
    </citation>
    <scope>NUCLEOTIDE SEQUENCE [LARGE SCALE GENOMIC DNA]</scope>
    <source>
        <strain evidence="6 7">ASD393</strain>
    </source>
</reference>
<dbReference type="GO" id="GO:0003677">
    <property type="term" value="F:DNA binding"/>
    <property type="evidence" value="ECO:0007669"/>
    <property type="project" value="UniProtKB-KW"/>
</dbReference>
<dbReference type="InterPro" id="IPR036390">
    <property type="entry name" value="WH_DNA-bd_sf"/>
</dbReference>
<dbReference type="CDD" id="cd05466">
    <property type="entry name" value="PBP2_LTTR_substrate"/>
    <property type="match status" value="1"/>
</dbReference>
<dbReference type="PANTHER" id="PTHR30419:SF8">
    <property type="entry name" value="NITROGEN ASSIMILATION TRANSCRIPTIONAL ACTIVATOR-RELATED"/>
    <property type="match status" value="1"/>
</dbReference>
<dbReference type="OrthoDB" id="8587114at2"/>
<evidence type="ECO:0000256" key="3">
    <source>
        <dbReference type="ARBA" id="ARBA00023125"/>
    </source>
</evidence>
<dbReference type="InterPro" id="IPR036388">
    <property type="entry name" value="WH-like_DNA-bd_sf"/>
</dbReference>